<reference evidence="5" key="1">
    <citation type="submission" date="2025-08" db="UniProtKB">
        <authorList>
            <consortium name="RefSeq"/>
        </authorList>
    </citation>
    <scope>IDENTIFICATION</scope>
    <source>
        <tissue evidence="5">Gonads</tissue>
    </source>
</reference>
<name>A0A1S3JZS0_LINAN</name>
<accession>A0A1S3JZS0</accession>
<dbReference type="InterPro" id="IPR018247">
    <property type="entry name" value="EF_Hand_1_Ca_BS"/>
</dbReference>
<evidence type="ECO:0000256" key="2">
    <source>
        <dbReference type="SAM" id="SignalP"/>
    </source>
</evidence>
<organism evidence="4 5">
    <name type="scientific">Lingula anatina</name>
    <name type="common">Brachiopod</name>
    <name type="synonym">Lingula unguis</name>
    <dbReference type="NCBI Taxonomy" id="7574"/>
    <lineage>
        <taxon>Eukaryota</taxon>
        <taxon>Metazoa</taxon>
        <taxon>Spiralia</taxon>
        <taxon>Lophotrochozoa</taxon>
        <taxon>Brachiopoda</taxon>
        <taxon>Linguliformea</taxon>
        <taxon>Lingulata</taxon>
        <taxon>Lingulida</taxon>
        <taxon>Linguloidea</taxon>
        <taxon>Lingulidae</taxon>
        <taxon>Lingula</taxon>
    </lineage>
</organism>
<sequence length="154" mass="17620">MNLSVSFSVSVVCVVLAVIEAGSLLGKERRLFDSQAEDYAFGERAPGAAMQKRSVRCPRLRGPRKFIDSMFLVADRDQDGYLDDAEYDNLFDEFDNDHNSDVTLDEYVDRLVDVHHGQRSKAALLFRMGDFNQNQRLDLEDKRVVKQRLDENGQ</sequence>
<dbReference type="PROSITE" id="PS00018">
    <property type="entry name" value="EF_HAND_1"/>
    <property type="match status" value="1"/>
</dbReference>
<feature type="chain" id="PRO_5010226401" evidence="2">
    <location>
        <begin position="22"/>
        <end position="154"/>
    </location>
</feature>
<gene>
    <name evidence="5" type="primary">LOC106177604</name>
</gene>
<keyword evidence="1" id="KW-0106">Calcium</keyword>
<dbReference type="RefSeq" id="XP_013415890.1">
    <property type="nucleotide sequence ID" value="XM_013560436.1"/>
</dbReference>
<feature type="domain" description="EF-hand" evidence="3">
    <location>
        <begin position="62"/>
        <end position="97"/>
    </location>
</feature>
<dbReference type="SUPFAM" id="SSF47473">
    <property type="entry name" value="EF-hand"/>
    <property type="match status" value="1"/>
</dbReference>
<dbReference type="GeneID" id="106177604"/>
<dbReference type="AlphaFoldDB" id="A0A1S3JZS0"/>
<keyword evidence="2" id="KW-0732">Signal</keyword>
<evidence type="ECO:0000256" key="1">
    <source>
        <dbReference type="ARBA" id="ARBA00022837"/>
    </source>
</evidence>
<dbReference type="InterPro" id="IPR011992">
    <property type="entry name" value="EF-hand-dom_pair"/>
</dbReference>
<dbReference type="PROSITE" id="PS50222">
    <property type="entry name" value="EF_HAND_2"/>
    <property type="match status" value="1"/>
</dbReference>
<dbReference type="KEGG" id="lak:106177604"/>
<dbReference type="Proteomes" id="UP000085678">
    <property type="component" value="Unplaced"/>
</dbReference>
<dbReference type="InterPro" id="IPR002048">
    <property type="entry name" value="EF_hand_dom"/>
</dbReference>
<proteinExistence type="predicted"/>
<keyword evidence="4" id="KW-1185">Reference proteome</keyword>
<feature type="signal peptide" evidence="2">
    <location>
        <begin position="1"/>
        <end position="21"/>
    </location>
</feature>
<evidence type="ECO:0000313" key="5">
    <source>
        <dbReference type="RefSeq" id="XP_013415890.1"/>
    </source>
</evidence>
<dbReference type="GO" id="GO:0005509">
    <property type="term" value="F:calcium ion binding"/>
    <property type="evidence" value="ECO:0007669"/>
    <property type="project" value="InterPro"/>
</dbReference>
<protein>
    <submittedName>
        <fullName evidence="5">Uncharacterized protein LOC106177604</fullName>
    </submittedName>
</protein>
<evidence type="ECO:0000259" key="3">
    <source>
        <dbReference type="PROSITE" id="PS50222"/>
    </source>
</evidence>
<dbReference type="InParanoid" id="A0A1S3JZS0"/>
<dbReference type="Gene3D" id="1.10.238.10">
    <property type="entry name" value="EF-hand"/>
    <property type="match status" value="1"/>
</dbReference>
<evidence type="ECO:0000313" key="4">
    <source>
        <dbReference type="Proteomes" id="UP000085678"/>
    </source>
</evidence>